<accession>A0A5C5Y4R3</accession>
<gene>
    <name evidence="7" type="ORF">Pan14r_24440</name>
</gene>
<evidence type="ECO:0000256" key="1">
    <source>
        <dbReference type="ARBA" id="ARBA00010688"/>
    </source>
</evidence>
<evidence type="ECO:0000256" key="5">
    <source>
        <dbReference type="ARBA" id="ARBA00022840"/>
    </source>
</evidence>
<keyword evidence="5" id="KW-0067">ATP-binding</keyword>
<keyword evidence="8" id="KW-1185">Reference proteome</keyword>
<evidence type="ECO:0000259" key="6">
    <source>
        <dbReference type="Pfam" id="PF00294"/>
    </source>
</evidence>
<keyword evidence="3" id="KW-0547">Nucleotide-binding</keyword>
<dbReference type="Gene3D" id="3.40.1190.20">
    <property type="match status" value="1"/>
</dbReference>
<protein>
    <submittedName>
        <fullName evidence="7">Aminoimidazole riboside kinase</fullName>
    </submittedName>
</protein>
<proteinExistence type="inferred from homology"/>
<sequence length="323" mass="35266">MSEPSDSTDAAHASHQDNLGIPTGLRPVIVGEALIDSFPDGRDIVGGAPLNVAWNLRGFGRDPVFVSKIGNDNRGRLIFDKLKQWGMNTDGVVRGDDRETGIVKVTFTNGTPDYDLVYPVAYDFIDAPGDLTVQPPDACLLYLGTLAWRRPESIDILRSWVQSKGTYRFIDINMRPPWVRDDVVDCIARDATFFKLNDEELSSMTGQAIAPESPEFHQQVSDAVARLRDRWNCRTFFVTCGPHGAFAVTPDASVFVPAPKLAKMVDTVGAGDAFAAATIDGLLSGQSMEACLNQAIQFAARICQNAGATSTDGNLYQLEQYRS</sequence>
<dbReference type="Proteomes" id="UP000317238">
    <property type="component" value="Unassembled WGS sequence"/>
</dbReference>
<dbReference type="PANTHER" id="PTHR43085:SF1">
    <property type="entry name" value="PSEUDOURIDINE KINASE-RELATED"/>
    <property type="match status" value="1"/>
</dbReference>
<dbReference type="GO" id="GO:0016301">
    <property type="term" value="F:kinase activity"/>
    <property type="evidence" value="ECO:0007669"/>
    <property type="project" value="UniProtKB-KW"/>
</dbReference>
<dbReference type="GO" id="GO:0005524">
    <property type="term" value="F:ATP binding"/>
    <property type="evidence" value="ECO:0007669"/>
    <property type="project" value="UniProtKB-KW"/>
</dbReference>
<dbReference type="EMBL" id="SJPL01000001">
    <property type="protein sequence ID" value="TWT70144.1"/>
    <property type="molecule type" value="Genomic_DNA"/>
</dbReference>
<name>A0A5C5Y4R3_9PLAN</name>
<dbReference type="PANTHER" id="PTHR43085">
    <property type="entry name" value="HEXOKINASE FAMILY MEMBER"/>
    <property type="match status" value="1"/>
</dbReference>
<evidence type="ECO:0000313" key="7">
    <source>
        <dbReference type="EMBL" id="TWT70144.1"/>
    </source>
</evidence>
<dbReference type="InterPro" id="IPR029056">
    <property type="entry name" value="Ribokinase-like"/>
</dbReference>
<dbReference type="AlphaFoldDB" id="A0A5C5Y4R3"/>
<reference evidence="7 8" key="1">
    <citation type="submission" date="2019-02" db="EMBL/GenBank/DDBJ databases">
        <title>Deep-cultivation of Planctomycetes and their phenomic and genomic characterization uncovers novel biology.</title>
        <authorList>
            <person name="Wiegand S."/>
            <person name="Jogler M."/>
            <person name="Boedeker C."/>
            <person name="Pinto D."/>
            <person name="Vollmers J."/>
            <person name="Rivas-Marin E."/>
            <person name="Kohn T."/>
            <person name="Peeters S.H."/>
            <person name="Heuer A."/>
            <person name="Rast P."/>
            <person name="Oberbeckmann S."/>
            <person name="Bunk B."/>
            <person name="Jeske O."/>
            <person name="Meyerdierks A."/>
            <person name="Storesund J.E."/>
            <person name="Kallscheuer N."/>
            <person name="Luecker S."/>
            <person name="Lage O.M."/>
            <person name="Pohl T."/>
            <person name="Merkel B.J."/>
            <person name="Hornburger P."/>
            <person name="Mueller R.-W."/>
            <person name="Bruemmer F."/>
            <person name="Labrenz M."/>
            <person name="Spormann A.M."/>
            <person name="Op Den Camp H."/>
            <person name="Overmann J."/>
            <person name="Amann R."/>
            <person name="Jetten M.S.M."/>
            <person name="Mascher T."/>
            <person name="Medema M.H."/>
            <person name="Devos D.P."/>
            <person name="Kaster A.-K."/>
            <person name="Ovreas L."/>
            <person name="Rohde M."/>
            <person name="Galperin M.Y."/>
            <person name="Jogler C."/>
        </authorList>
    </citation>
    <scope>NUCLEOTIDE SEQUENCE [LARGE SCALE GENOMIC DNA]</scope>
    <source>
        <strain evidence="7 8">Pan14r</strain>
    </source>
</reference>
<comment type="similarity">
    <text evidence="1">Belongs to the carbohydrate kinase PfkB family.</text>
</comment>
<evidence type="ECO:0000256" key="2">
    <source>
        <dbReference type="ARBA" id="ARBA00022679"/>
    </source>
</evidence>
<organism evidence="7 8">
    <name type="scientific">Crateriforma conspicua</name>
    <dbReference type="NCBI Taxonomy" id="2527996"/>
    <lineage>
        <taxon>Bacteria</taxon>
        <taxon>Pseudomonadati</taxon>
        <taxon>Planctomycetota</taxon>
        <taxon>Planctomycetia</taxon>
        <taxon>Planctomycetales</taxon>
        <taxon>Planctomycetaceae</taxon>
        <taxon>Crateriforma</taxon>
    </lineage>
</organism>
<keyword evidence="2" id="KW-0808">Transferase</keyword>
<dbReference type="RefSeq" id="WP_197203595.1">
    <property type="nucleotide sequence ID" value="NZ_SJPL01000001.1"/>
</dbReference>
<keyword evidence="4 7" id="KW-0418">Kinase</keyword>
<evidence type="ECO:0000256" key="3">
    <source>
        <dbReference type="ARBA" id="ARBA00022741"/>
    </source>
</evidence>
<comment type="caution">
    <text evidence="7">The sequence shown here is derived from an EMBL/GenBank/DDBJ whole genome shotgun (WGS) entry which is preliminary data.</text>
</comment>
<evidence type="ECO:0000256" key="4">
    <source>
        <dbReference type="ARBA" id="ARBA00022777"/>
    </source>
</evidence>
<dbReference type="InterPro" id="IPR050306">
    <property type="entry name" value="PfkB_Carbo_kinase"/>
</dbReference>
<dbReference type="SUPFAM" id="SSF53613">
    <property type="entry name" value="Ribokinase-like"/>
    <property type="match status" value="1"/>
</dbReference>
<dbReference type="Pfam" id="PF00294">
    <property type="entry name" value="PfkB"/>
    <property type="match status" value="1"/>
</dbReference>
<feature type="domain" description="Carbohydrate kinase PfkB" evidence="6">
    <location>
        <begin position="44"/>
        <end position="310"/>
    </location>
</feature>
<evidence type="ECO:0000313" key="8">
    <source>
        <dbReference type="Proteomes" id="UP000317238"/>
    </source>
</evidence>
<dbReference type="InterPro" id="IPR011611">
    <property type="entry name" value="PfkB_dom"/>
</dbReference>